<comment type="caution">
    <text evidence="3">The sequence shown here is derived from an EMBL/GenBank/DDBJ whole genome shotgun (WGS) entry which is preliminary data.</text>
</comment>
<proteinExistence type="predicted"/>
<dbReference type="InterPro" id="IPR036047">
    <property type="entry name" value="F-box-like_dom_sf"/>
</dbReference>
<reference evidence="3 4" key="1">
    <citation type="journal article" date="2015" name="Genome Biol. Evol.">
        <title>The genome of winter moth (Operophtera brumata) provides a genomic perspective on sexual dimorphism and phenology.</title>
        <authorList>
            <person name="Derks M.F."/>
            <person name="Smit S."/>
            <person name="Salis L."/>
            <person name="Schijlen E."/>
            <person name="Bossers A."/>
            <person name="Mateman C."/>
            <person name="Pijl A.S."/>
            <person name="de Ridder D."/>
            <person name="Groenen M.A."/>
            <person name="Visser M.E."/>
            <person name="Megens H.J."/>
        </authorList>
    </citation>
    <scope>NUCLEOTIDE SEQUENCE [LARGE SCALE GENOMIC DNA]</scope>
    <source>
        <strain evidence="3">WM2013NL</strain>
        <tissue evidence="3">Head and thorax</tissue>
    </source>
</reference>
<dbReference type="EMBL" id="JTDY01001523">
    <property type="protein sequence ID" value="KOB73660.1"/>
    <property type="molecule type" value="Genomic_DNA"/>
</dbReference>
<organism evidence="3 4">
    <name type="scientific">Operophtera brumata</name>
    <name type="common">Winter moth</name>
    <name type="synonym">Phalaena brumata</name>
    <dbReference type="NCBI Taxonomy" id="104452"/>
    <lineage>
        <taxon>Eukaryota</taxon>
        <taxon>Metazoa</taxon>
        <taxon>Ecdysozoa</taxon>
        <taxon>Arthropoda</taxon>
        <taxon>Hexapoda</taxon>
        <taxon>Insecta</taxon>
        <taxon>Pterygota</taxon>
        <taxon>Neoptera</taxon>
        <taxon>Endopterygota</taxon>
        <taxon>Lepidoptera</taxon>
        <taxon>Glossata</taxon>
        <taxon>Ditrysia</taxon>
        <taxon>Geometroidea</taxon>
        <taxon>Geometridae</taxon>
        <taxon>Larentiinae</taxon>
        <taxon>Operophtera</taxon>
    </lineage>
</organism>
<evidence type="ECO:0000256" key="1">
    <source>
        <dbReference type="ARBA" id="ARBA00022786"/>
    </source>
</evidence>
<dbReference type="PANTHER" id="PTHR20933">
    <property type="entry name" value="F-BOX ONLY PROTEIN 33"/>
    <property type="match status" value="1"/>
</dbReference>
<dbReference type="GO" id="GO:0031398">
    <property type="term" value="P:positive regulation of protein ubiquitination"/>
    <property type="evidence" value="ECO:0007669"/>
    <property type="project" value="TreeGrafter"/>
</dbReference>
<dbReference type="SUPFAM" id="SSF81383">
    <property type="entry name" value="F-box domain"/>
    <property type="match status" value="1"/>
</dbReference>
<dbReference type="Gene3D" id="1.20.1280.50">
    <property type="match status" value="1"/>
</dbReference>
<dbReference type="STRING" id="104452.A0A0L7LE47"/>
<keyword evidence="1" id="KW-0833">Ubl conjugation pathway</keyword>
<dbReference type="Gene3D" id="3.80.10.10">
    <property type="entry name" value="Ribonuclease Inhibitor"/>
    <property type="match status" value="2"/>
</dbReference>
<dbReference type="SMART" id="SM00367">
    <property type="entry name" value="LRR_CC"/>
    <property type="match status" value="2"/>
</dbReference>
<protein>
    <submittedName>
        <fullName evidence="3">Putative F-box and leucine-rich repeat protein 7</fullName>
    </submittedName>
</protein>
<evidence type="ECO:0000313" key="3">
    <source>
        <dbReference type="EMBL" id="KOB73660.1"/>
    </source>
</evidence>
<feature type="domain" description="F-box" evidence="2">
    <location>
        <begin position="15"/>
        <end position="61"/>
    </location>
</feature>
<dbReference type="InterPro" id="IPR032675">
    <property type="entry name" value="LRR_dom_sf"/>
</dbReference>
<dbReference type="Proteomes" id="UP000037510">
    <property type="component" value="Unassembled WGS sequence"/>
</dbReference>
<dbReference type="SMART" id="SM00256">
    <property type="entry name" value="FBOX"/>
    <property type="match status" value="1"/>
</dbReference>
<sequence>MSKCINFTFRSKPAEVTIDSLPDELLLHIFQFLMVDGVLQCERVCRRWRKLATDTGLWRRTEVVCSGQHGQVCPKTIGIIKSHSKIVSHLRMQYILKYPFLRSLTGLCKNLITLEMIMCRIQVELEEDLKKWPNLKKLNLKNSMLKSERPLLLPLDHFKHLTFLGLSDFGLTTENCDSLLHCNYLNHILIDKIRGLRLEYIKTLINTKQQTLITLHIYGGDSVDDECLLMLAQCPMLRDLSITRCENLTDRALDGVSKIEPLTHLQLWNNNVFTEAKLKKTLAQVNLRKLRRLSLSRVENVTGAIVDVISEYYTNLKFLALYQCPRIINTDYEKQLKAKFRNIQIVLY</sequence>
<gene>
    <name evidence="3" type="ORF">OBRU01_10448</name>
</gene>
<dbReference type="SUPFAM" id="SSF52047">
    <property type="entry name" value="RNI-like"/>
    <property type="match status" value="1"/>
</dbReference>
<evidence type="ECO:0000259" key="2">
    <source>
        <dbReference type="PROSITE" id="PS50181"/>
    </source>
</evidence>
<dbReference type="InterPro" id="IPR001810">
    <property type="entry name" value="F-box_dom"/>
</dbReference>
<dbReference type="PANTHER" id="PTHR20933:SF4">
    <property type="entry name" value="F-BOX INVOLVED IN POLYQ PATHOGENESIS, ISOFORM A"/>
    <property type="match status" value="1"/>
</dbReference>
<dbReference type="PROSITE" id="PS50181">
    <property type="entry name" value="FBOX"/>
    <property type="match status" value="1"/>
</dbReference>
<evidence type="ECO:0000313" key="4">
    <source>
        <dbReference type="Proteomes" id="UP000037510"/>
    </source>
</evidence>
<keyword evidence="4" id="KW-1185">Reference proteome</keyword>
<dbReference type="AlphaFoldDB" id="A0A0L7LE47"/>
<dbReference type="InterPro" id="IPR006553">
    <property type="entry name" value="Leu-rich_rpt_Cys-con_subtyp"/>
</dbReference>
<name>A0A0L7LE47_OPEBR</name>
<dbReference type="Pfam" id="PF12937">
    <property type="entry name" value="F-box-like"/>
    <property type="match status" value="1"/>
</dbReference>
<accession>A0A0L7LE47</accession>